<keyword evidence="8" id="KW-1185">Reference proteome</keyword>
<dbReference type="InterPro" id="IPR056743">
    <property type="entry name" value="TRM5-TYW2-like_MTfase"/>
</dbReference>
<dbReference type="InterPro" id="IPR030382">
    <property type="entry name" value="MeTrfase_TRM5/TYW2"/>
</dbReference>
<dbReference type="PANTHER" id="PTHR23245">
    <property type="entry name" value="TRNA METHYLTRANSFERASE"/>
    <property type="match status" value="1"/>
</dbReference>
<keyword evidence="3 7" id="KW-0808">Transferase</keyword>
<dbReference type="EC" id="2.1.1.228" evidence="7"/>
<gene>
    <name evidence="7" type="primary">trm5</name>
    <name evidence="7" type="ORF">LC1Nh_0922</name>
</gene>
<dbReference type="GO" id="GO:0005737">
    <property type="term" value="C:cytoplasm"/>
    <property type="evidence" value="ECO:0007669"/>
    <property type="project" value="TreeGrafter"/>
</dbReference>
<keyword evidence="5" id="KW-0819">tRNA processing</keyword>
<keyword evidence="1" id="KW-0963">Cytoplasm</keyword>
<proteinExistence type="predicted"/>
<dbReference type="PROSITE" id="PS51684">
    <property type="entry name" value="SAM_MT_TRM5_TYW2"/>
    <property type="match status" value="1"/>
</dbReference>
<keyword evidence="4" id="KW-0949">S-adenosyl-L-methionine</keyword>
<dbReference type="RefSeq" id="WP_217907021.1">
    <property type="nucleotide sequence ID" value="NZ_CP040089.1"/>
</dbReference>
<dbReference type="Proteomes" id="UP000377803">
    <property type="component" value="Chromosome"/>
</dbReference>
<organism evidence="7 8">
    <name type="scientific">Candidatus Nanohalobium constans</name>
    <dbReference type="NCBI Taxonomy" id="2565781"/>
    <lineage>
        <taxon>Archaea</taxon>
        <taxon>Candidatus Nanohalarchaeota</taxon>
        <taxon>Candidatus Nanohalobia</taxon>
        <taxon>Candidatus Nanohalobiales</taxon>
        <taxon>Candidatus Nanohalobiaceae</taxon>
        <taxon>Candidatus Nanohalobium</taxon>
    </lineage>
</organism>
<evidence type="ECO:0000259" key="6">
    <source>
        <dbReference type="PROSITE" id="PS51684"/>
    </source>
</evidence>
<dbReference type="SUPFAM" id="SSF53335">
    <property type="entry name" value="S-adenosyl-L-methionine-dependent methyltransferases"/>
    <property type="match status" value="1"/>
</dbReference>
<dbReference type="EMBL" id="CP040089">
    <property type="protein sequence ID" value="QGA80804.1"/>
    <property type="molecule type" value="Genomic_DNA"/>
</dbReference>
<dbReference type="Gene3D" id="3.30.300.110">
    <property type="entry name" value="Met-10+ protein-like domains"/>
    <property type="match status" value="1"/>
</dbReference>
<evidence type="ECO:0000256" key="2">
    <source>
        <dbReference type="ARBA" id="ARBA00022603"/>
    </source>
</evidence>
<keyword evidence="2 7" id="KW-0489">Methyltransferase</keyword>
<protein>
    <submittedName>
        <fullName evidence="7">tRNA (Guanine37-N1)-methyltransferase</fullName>
        <ecNumber evidence="7">2.1.1.228</ecNumber>
    </submittedName>
</protein>
<evidence type="ECO:0000313" key="7">
    <source>
        <dbReference type="EMBL" id="QGA80804.1"/>
    </source>
</evidence>
<dbReference type="GO" id="GO:0002939">
    <property type="term" value="P:tRNA N1-guanine methylation"/>
    <property type="evidence" value="ECO:0007669"/>
    <property type="project" value="TreeGrafter"/>
</dbReference>
<accession>A0A5Q0UGU0</accession>
<dbReference type="InterPro" id="IPR029063">
    <property type="entry name" value="SAM-dependent_MTases_sf"/>
</dbReference>
<evidence type="ECO:0000256" key="4">
    <source>
        <dbReference type="ARBA" id="ARBA00022691"/>
    </source>
</evidence>
<dbReference type="OrthoDB" id="8079at2157"/>
<dbReference type="GO" id="GO:0052906">
    <property type="term" value="F:tRNA (guanine(37)-N1)-methyltransferase activity"/>
    <property type="evidence" value="ECO:0007669"/>
    <property type="project" value="UniProtKB-EC"/>
</dbReference>
<dbReference type="Gene3D" id="3.40.50.150">
    <property type="entry name" value="Vaccinia Virus protein VP39"/>
    <property type="match status" value="1"/>
</dbReference>
<evidence type="ECO:0000256" key="1">
    <source>
        <dbReference type="ARBA" id="ARBA00022490"/>
    </source>
</evidence>
<name>A0A5Q0UGU0_9ARCH</name>
<dbReference type="GeneID" id="42365313"/>
<evidence type="ECO:0000313" key="8">
    <source>
        <dbReference type="Proteomes" id="UP000377803"/>
    </source>
</evidence>
<dbReference type="PANTHER" id="PTHR23245:SF36">
    <property type="entry name" value="TRNA (GUANINE(37)-N1)-METHYLTRANSFERASE"/>
    <property type="match status" value="1"/>
</dbReference>
<sequence>MKQEKLEEKVAELFHRQDFEIEKQGNKLIAEKDDQELVLKAFSSDKYSEEEVRESAEEDEKVFVDEGLEELEGKLDADVSVIREQEDEAEYNLPSYELIGEIAVINELTVDEEDAVEGILEHHPSVKTILVKQEPLQGEFRVGEYRELYGEETETIHKEHGCRFKVDPTKVYYSERFSTERKRVVDQIEDGEKVLVMFSGVGPFAIMAAKLANPEKVVAVEKNPVAADYLKENIELNDVGDVVEGHEGDVQDIVPDLDEEFDRVIMPLPEKADNYLGSTKSILHRGSTVHLYTFRLGIEESEYAEFETDKIEKCGEKNPKVSRVCLDLVFKP</sequence>
<feature type="domain" description="SAM-dependent methyltransferase TRM5/TYW2-type" evidence="6">
    <location>
        <begin position="96"/>
        <end position="332"/>
    </location>
</feature>
<dbReference type="Pfam" id="PF02475">
    <property type="entry name" value="TRM5-TYW2_MTfase"/>
    <property type="match status" value="1"/>
</dbReference>
<evidence type="ECO:0000256" key="5">
    <source>
        <dbReference type="ARBA" id="ARBA00022694"/>
    </source>
</evidence>
<dbReference type="AlphaFoldDB" id="A0A5Q0UGU0"/>
<dbReference type="CDD" id="cd02440">
    <property type="entry name" value="AdoMet_MTases"/>
    <property type="match status" value="1"/>
</dbReference>
<evidence type="ECO:0000256" key="3">
    <source>
        <dbReference type="ARBA" id="ARBA00022679"/>
    </source>
</evidence>
<dbReference type="KEGG" id="ncon:LC1Nh_0922"/>
<reference evidence="8" key="1">
    <citation type="submission" date="2019-05" db="EMBL/GenBank/DDBJ databases">
        <title>Candidatus Nanohalobium constans, a novel model system to study the DPANN nano-sized archaea: genomic and physiological characterization of a nanoarchaeon co-cultured with its chitinotrophic host.</title>
        <authorList>
            <person name="La Cono V."/>
            <person name="Arcadi E."/>
            <person name="Crisafi F."/>
            <person name="Denaro R."/>
            <person name="La Spada G."/>
            <person name="Messina E."/>
            <person name="Smedile F."/>
            <person name="Toshchakov S.V."/>
            <person name="Shevchenko M.A."/>
            <person name="Golyshin P.N."/>
            <person name="Golyshina O.V."/>
            <person name="Ferrer M."/>
            <person name="Rohde M."/>
            <person name="Mushegian A."/>
            <person name="Sorokin D.Y."/>
            <person name="Giuliano L."/>
            <person name="Yakimov M.M."/>
        </authorList>
    </citation>
    <scope>NUCLEOTIDE SEQUENCE [LARGE SCALE GENOMIC DNA]</scope>
    <source>
        <strain evidence="8">LC1Nh</strain>
    </source>
</reference>